<gene>
    <name evidence="2" type="ORF">TRFO_16888</name>
</gene>
<evidence type="ECO:0000313" key="2">
    <source>
        <dbReference type="EMBL" id="OHT13124.1"/>
    </source>
</evidence>
<keyword evidence="3" id="KW-1185">Reference proteome</keyword>
<accession>A0A1J4KTN2</accession>
<evidence type="ECO:0000313" key="3">
    <source>
        <dbReference type="Proteomes" id="UP000179807"/>
    </source>
</evidence>
<keyword evidence="1" id="KW-1133">Transmembrane helix</keyword>
<keyword evidence="1" id="KW-0472">Membrane</keyword>
<dbReference type="AlphaFoldDB" id="A0A1J4KTN2"/>
<dbReference type="RefSeq" id="XP_068366260.1">
    <property type="nucleotide sequence ID" value="XM_068499256.1"/>
</dbReference>
<protein>
    <recommendedName>
        <fullName evidence="4">Polymorphic outer membrane protein</fullName>
    </recommendedName>
</protein>
<feature type="transmembrane region" description="Helical" evidence="1">
    <location>
        <begin position="472"/>
        <end position="498"/>
    </location>
</feature>
<dbReference type="Proteomes" id="UP000179807">
    <property type="component" value="Unassembled WGS sequence"/>
</dbReference>
<dbReference type="VEuPathDB" id="TrichDB:TRFO_16888"/>
<organism evidence="2 3">
    <name type="scientific">Tritrichomonas foetus</name>
    <dbReference type="NCBI Taxonomy" id="1144522"/>
    <lineage>
        <taxon>Eukaryota</taxon>
        <taxon>Metamonada</taxon>
        <taxon>Parabasalia</taxon>
        <taxon>Tritrichomonadida</taxon>
        <taxon>Tritrichomonadidae</taxon>
        <taxon>Tritrichomonas</taxon>
    </lineage>
</organism>
<keyword evidence="1" id="KW-0812">Transmembrane</keyword>
<comment type="caution">
    <text evidence="2">The sequence shown here is derived from an EMBL/GenBank/DDBJ whole genome shotgun (WGS) entry which is preliminary data.</text>
</comment>
<reference evidence="2" key="1">
    <citation type="submission" date="2016-10" db="EMBL/GenBank/DDBJ databases">
        <authorList>
            <person name="Benchimol M."/>
            <person name="Almeida L.G."/>
            <person name="Vasconcelos A.T."/>
            <person name="Perreira-Neves A."/>
            <person name="Rosa I.A."/>
            <person name="Tasca T."/>
            <person name="Bogo M.R."/>
            <person name="de Souza W."/>
        </authorList>
    </citation>
    <scope>NUCLEOTIDE SEQUENCE [LARGE SCALE GENOMIC DNA]</scope>
    <source>
        <strain evidence="2">K</strain>
    </source>
</reference>
<sequence length="556" mass="61514">MIFLVISISFSNLPQNKKDLHAEDPPKFQEIPQKNKKINITGIDELSSSHFTKSGATRRYEKISFFIDSSNFTSCFAFGETYQKSSGGGLFLMLSSVSIFSSYFQSNMAHFGGSISSVTSTLHIENTHFENDSAFFNGGSISFIYYEEALGSMIDASFLSINNQFEKCSAFDNGGAVAISDSNSVYFQNSVFDCCSSGHSGGALFLSMCVSSLFSSSFIECTSGSKISVIGKKKAERRLSIPKGGGAILVFALNQEQNQSNFYIQECCFAGNHCENGETGPGGGGFDILLAGDIYFFSYKNAFTHPENVAIQHSVRLNFCQEINAKNNCSNNILGSIDNHFGITIEEILNENLSQSENHGLNQNHHHEEKENRNLNKLFTGNKNQQKVDYNCHFFINNRTYYEFHGFSQTNTFYIPTQIQSSSQTNLYPVESNAPTKTKTENLATTGFYSVSFITFIDPPDSSSSDGKKLPVIYIVGISIIAGMSFITISVTIIILFFKKKLVQKDVVEDNPQITKQILDDIDTRYSNINPTLSPIAAASRQDFLNYGFGDPAVEL</sequence>
<dbReference type="GeneID" id="94833960"/>
<dbReference type="EMBL" id="MLAK01000548">
    <property type="protein sequence ID" value="OHT13124.1"/>
    <property type="molecule type" value="Genomic_DNA"/>
</dbReference>
<evidence type="ECO:0008006" key="4">
    <source>
        <dbReference type="Google" id="ProtNLM"/>
    </source>
</evidence>
<evidence type="ECO:0000256" key="1">
    <source>
        <dbReference type="SAM" id="Phobius"/>
    </source>
</evidence>
<proteinExistence type="predicted"/>
<name>A0A1J4KTN2_9EUKA</name>